<evidence type="ECO:0000256" key="1">
    <source>
        <dbReference type="ARBA" id="ARBA00022801"/>
    </source>
</evidence>
<dbReference type="GO" id="GO:0046656">
    <property type="term" value="P:folic acid biosynthetic process"/>
    <property type="evidence" value="ECO:0007669"/>
    <property type="project" value="InterPro"/>
</dbReference>
<dbReference type="OrthoDB" id="7066556at2"/>
<keyword evidence="1" id="KW-0378">Hydrolase</keyword>
<comment type="caution">
    <text evidence="5">The sequence shown here is derived from an EMBL/GenBank/DDBJ whole genome shotgun (WGS) entry which is preliminary data.</text>
</comment>
<accession>H5TBK6</accession>
<keyword evidence="6" id="KW-1185">Reference proteome</keyword>
<dbReference type="PROSITE" id="PS00893">
    <property type="entry name" value="NUDIX_BOX"/>
    <property type="match status" value="1"/>
</dbReference>
<feature type="binding site" evidence="2">
    <location>
        <position position="36"/>
    </location>
    <ligand>
        <name>substrate</name>
    </ligand>
</feature>
<evidence type="ECO:0000256" key="3">
    <source>
        <dbReference type="PIRSR" id="PIRSR603564-2"/>
    </source>
</evidence>
<dbReference type="InterPro" id="IPR000086">
    <property type="entry name" value="NUDIX_hydrolase_dom"/>
</dbReference>
<feature type="binding site" evidence="2">
    <location>
        <position position="4"/>
    </location>
    <ligand>
        <name>substrate</name>
    </ligand>
</feature>
<proteinExistence type="predicted"/>
<dbReference type="GO" id="GO:0006754">
    <property type="term" value="P:ATP biosynthetic process"/>
    <property type="evidence" value="ECO:0007669"/>
    <property type="project" value="TreeGrafter"/>
</dbReference>
<dbReference type="AlphaFoldDB" id="H5TBK6"/>
<dbReference type="Gene3D" id="3.90.79.10">
    <property type="entry name" value="Nucleoside Triphosphate Pyrophosphohydrolase"/>
    <property type="match status" value="1"/>
</dbReference>
<dbReference type="InterPro" id="IPR051325">
    <property type="entry name" value="Nudix_hydrolase_domain"/>
</dbReference>
<dbReference type="Proteomes" id="UP000053586">
    <property type="component" value="Unassembled WGS sequence"/>
</dbReference>
<dbReference type="GO" id="GO:0008828">
    <property type="term" value="F:dATP diphosphatase activity"/>
    <property type="evidence" value="ECO:0007669"/>
    <property type="project" value="InterPro"/>
</dbReference>
<feature type="binding site" evidence="3">
    <location>
        <position position="56"/>
    </location>
    <ligand>
        <name>Mg(2+)</name>
        <dbReference type="ChEBI" id="CHEBI:18420"/>
    </ligand>
</feature>
<protein>
    <submittedName>
        <fullName evidence="5">Dihydroneopterin triphosphate pyrophosphatase</fullName>
    </submittedName>
</protein>
<name>H5TBK6_9ALTE</name>
<evidence type="ECO:0000259" key="4">
    <source>
        <dbReference type="PROSITE" id="PS51462"/>
    </source>
</evidence>
<feature type="binding site" evidence="2">
    <location>
        <position position="25"/>
    </location>
    <ligand>
        <name>substrate</name>
    </ligand>
</feature>
<dbReference type="GO" id="GO:0004081">
    <property type="term" value="F:bis(5'-nucleosyl)-tetraphosphatase (asymmetrical) activity"/>
    <property type="evidence" value="ECO:0007669"/>
    <property type="project" value="TreeGrafter"/>
</dbReference>
<comment type="cofactor">
    <cofactor evidence="3">
        <name>Mg(2+)</name>
        <dbReference type="ChEBI" id="CHEBI:18420"/>
    </cofactor>
    <text evidence="3">Binds 1 Mg(2+) ion per subunit.</text>
</comment>
<dbReference type="GO" id="GO:0006167">
    <property type="term" value="P:AMP biosynthetic process"/>
    <property type="evidence" value="ECO:0007669"/>
    <property type="project" value="TreeGrafter"/>
</dbReference>
<dbReference type="EMBL" id="BAET01000014">
    <property type="protein sequence ID" value="GAB55683.1"/>
    <property type="molecule type" value="Genomic_DNA"/>
</dbReference>
<feature type="binding site" evidence="3">
    <location>
        <position position="120"/>
    </location>
    <ligand>
        <name>Mg(2+)</name>
        <dbReference type="ChEBI" id="CHEBI:18420"/>
    </ligand>
</feature>
<dbReference type="RefSeq" id="WP_006005011.1">
    <property type="nucleotide sequence ID" value="NZ_BAET01000014.1"/>
</dbReference>
<keyword evidence="3" id="KW-0460">Magnesium</keyword>
<reference evidence="5 6" key="2">
    <citation type="journal article" date="2017" name="Antonie Van Leeuwenhoek">
        <title>Rhizobium rhizosphaerae sp. nov., a novel species isolated from rice rhizosphere.</title>
        <authorList>
            <person name="Zhao J.J."/>
            <person name="Zhang J."/>
            <person name="Zhang R.J."/>
            <person name="Zhang C.W."/>
            <person name="Yin H.Q."/>
            <person name="Zhang X.X."/>
        </authorList>
    </citation>
    <scope>NUCLEOTIDE SEQUENCE [LARGE SCALE GENOMIC DNA]</scope>
    <source>
        <strain evidence="5 6">ACAM 611</strain>
    </source>
</reference>
<feature type="binding site" evidence="2">
    <location>
        <position position="138"/>
    </location>
    <ligand>
        <name>substrate</name>
    </ligand>
</feature>
<dbReference type="PANTHER" id="PTHR21340">
    <property type="entry name" value="DIADENOSINE 5,5-P1,P4-TETRAPHOSPHATE PYROPHOSPHOHYDROLASE MUTT"/>
    <property type="match status" value="1"/>
</dbReference>
<dbReference type="Pfam" id="PF00293">
    <property type="entry name" value="NUDIX"/>
    <property type="match status" value="1"/>
</dbReference>
<organism evidence="5 6">
    <name type="scientific">Glaciecola punicea ACAM 611</name>
    <dbReference type="NCBI Taxonomy" id="1121923"/>
    <lineage>
        <taxon>Bacteria</taxon>
        <taxon>Pseudomonadati</taxon>
        <taxon>Pseudomonadota</taxon>
        <taxon>Gammaproteobacteria</taxon>
        <taxon>Alteromonadales</taxon>
        <taxon>Alteromonadaceae</taxon>
        <taxon>Glaciecola</taxon>
    </lineage>
</organism>
<evidence type="ECO:0000256" key="2">
    <source>
        <dbReference type="PIRSR" id="PIRSR603564-1"/>
    </source>
</evidence>
<dbReference type="PROSITE" id="PS51462">
    <property type="entry name" value="NUDIX"/>
    <property type="match status" value="1"/>
</dbReference>
<gene>
    <name evidence="5" type="primary">nudB</name>
    <name evidence="5" type="ORF">GPUN_1563</name>
</gene>
<dbReference type="STRING" id="56804.BAE46_09870"/>
<evidence type="ECO:0000313" key="6">
    <source>
        <dbReference type="Proteomes" id="UP000053586"/>
    </source>
</evidence>
<dbReference type="GO" id="GO:0046872">
    <property type="term" value="F:metal ion binding"/>
    <property type="evidence" value="ECO:0007669"/>
    <property type="project" value="UniProtKB-KW"/>
</dbReference>
<feature type="binding site" evidence="3">
    <location>
        <position position="52"/>
    </location>
    <ligand>
        <name>Mg(2+)</name>
        <dbReference type="ChEBI" id="CHEBI:18420"/>
    </ligand>
</feature>
<evidence type="ECO:0000313" key="5">
    <source>
        <dbReference type="EMBL" id="GAB55683.1"/>
    </source>
</evidence>
<dbReference type="CDD" id="cd04664">
    <property type="entry name" value="NUDIX_DHNTPase_like"/>
    <property type="match status" value="1"/>
</dbReference>
<dbReference type="InterPro" id="IPR015797">
    <property type="entry name" value="NUDIX_hydrolase-like_dom_sf"/>
</dbReference>
<dbReference type="InterPro" id="IPR020084">
    <property type="entry name" value="NUDIX_hydrolase_CS"/>
</dbReference>
<dbReference type="InterPro" id="IPR003564">
    <property type="entry name" value="DHNTPase"/>
</dbReference>
<dbReference type="PANTHER" id="PTHR21340:SF0">
    <property type="entry name" value="BIS(5'-NUCLEOSYL)-TETRAPHOSPHATASE [ASYMMETRICAL]"/>
    <property type="match status" value="1"/>
</dbReference>
<dbReference type="eggNOG" id="COG0494">
    <property type="taxonomic scope" value="Bacteria"/>
</dbReference>
<dbReference type="PRINTS" id="PR01404">
    <property type="entry name" value="NPPPHYDRLASE"/>
</dbReference>
<keyword evidence="3" id="KW-0479">Metal-binding</keyword>
<sequence>MILKRPESVLIVLYNEYNKVLVLQRIDDANFWQSVTGTMEVGEVPIQTAAREVLEETGINLSFAHTNEAGFLHHLMDCRLVNQYLIREDWLYRYPKGVTKNFEYVFCAQVPANSTIILTEHTAYEWLNKQDAMAKVWSSTNKWAISQFVPKTIDA</sequence>
<dbReference type="SUPFAM" id="SSF55811">
    <property type="entry name" value="Nudix"/>
    <property type="match status" value="1"/>
</dbReference>
<dbReference type="GO" id="GO:0019177">
    <property type="term" value="F:dihydroneopterin triphosphate pyrophosphohydrolase activity"/>
    <property type="evidence" value="ECO:0007669"/>
    <property type="project" value="InterPro"/>
</dbReference>
<reference evidence="5 6" key="1">
    <citation type="journal article" date="2012" name="J. Bacteriol.">
        <title>Genome sequence of proteorhodopsin-containing sea ice bacterium Glaciecola punicea ACAM 611T.</title>
        <authorList>
            <person name="Qin Q.-L."/>
            <person name="Xie B.-B."/>
            <person name="Shu Y.-L."/>
            <person name="Rong J.-C."/>
            <person name="Zhao D.-L."/>
            <person name="Zhang X.-Y."/>
            <person name="Chen X.-L."/>
            <person name="Zhou B.-C."/>
            <person name="Zhanga Y.-Z."/>
        </authorList>
    </citation>
    <scope>NUCLEOTIDE SEQUENCE [LARGE SCALE GENOMIC DNA]</scope>
    <source>
        <strain evidence="5 6">ACAM 611</strain>
    </source>
</reference>
<feature type="domain" description="Nudix hydrolase" evidence="4">
    <location>
        <begin position="4"/>
        <end position="151"/>
    </location>
</feature>
<dbReference type="NCBIfam" id="NF006961">
    <property type="entry name" value="PRK09438.1"/>
    <property type="match status" value="1"/>
</dbReference>